<evidence type="ECO:0000256" key="1">
    <source>
        <dbReference type="SAM" id="MobiDB-lite"/>
    </source>
</evidence>
<feature type="compositionally biased region" description="Polar residues" evidence="1">
    <location>
        <begin position="66"/>
        <end position="75"/>
    </location>
</feature>
<organism evidence="2 3">
    <name type="scientific">Apiospora saccharicola</name>
    <dbReference type="NCBI Taxonomy" id="335842"/>
    <lineage>
        <taxon>Eukaryota</taxon>
        <taxon>Fungi</taxon>
        <taxon>Dikarya</taxon>
        <taxon>Ascomycota</taxon>
        <taxon>Pezizomycotina</taxon>
        <taxon>Sordariomycetes</taxon>
        <taxon>Xylariomycetidae</taxon>
        <taxon>Amphisphaeriales</taxon>
        <taxon>Apiosporaceae</taxon>
        <taxon>Apiospora</taxon>
    </lineage>
</organism>
<feature type="region of interest" description="Disordered" evidence="1">
    <location>
        <begin position="1"/>
        <end position="91"/>
    </location>
</feature>
<feature type="compositionally biased region" description="Basic and acidic residues" evidence="1">
    <location>
        <begin position="13"/>
        <end position="32"/>
    </location>
</feature>
<dbReference type="EMBL" id="JAQQWM010000002">
    <property type="protein sequence ID" value="KAK8078005.1"/>
    <property type="molecule type" value="Genomic_DNA"/>
</dbReference>
<gene>
    <name evidence="2" type="ORF">PG996_004175</name>
</gene>
<sequence>MPPRLQPSEDVDMTPRPDIEEVARSANDDKKLQAIARPQRQRWKEPRAAAYGEEDYSSALGANRNRGASTPNGGSLTALGGSLRRAKTGISSVKDSDVIRRASGLGNMQSFVGSVDGDSGLDESSSYRPTRGQFGGKLMKSDLSPSDANTPLPAVRPDSSATPE</sequence>
<evidence type="ECO:0000313" key="3">
    <source>
        <dbReference type="Proteomes" id="UP001446871"/>
    </source>
</evidence>
<accession>A0ABR1W687</accession>
<evidence type="ECO:0000313" key="2">
    <source>
        <dbReference type="EMBL" id="KAK8078005.1"/>
    </source>
</evidence>
<keyword evidence="3" id="KW-1185">Reference proteome</keyword>
<name>A0ABR1W687_9PEZI</name>
<dbReference type="Proteomes" id="UP001446871">
    <property type="component" value="Unassembled WGS sequence"/>
</dbReference>
<feature type="region of interest" description="Disordered" evidence="1">
    <location>
        <begin position="104"/>
        <end position="164"/>
    </location>
</feature>
<reference evidence="2 3" key="1">
    <citation type="submission" date="2023-01" db="EMBL/GenBank/DDBJ databases">
        <title>Analysis of 21 Apiospora genomes using comparative genomics revels a genus with tremendous synthesis potential of carbohydrate active enzymes and secondary metabolites.</title>
        <authorList>
            <person name="Sorensen T."/>
        </authorList>
    </citation>
    <scope>NUCLEOTIDE SEQUENCE [LARGE SCALE GENOMIC DNA]</scope>
    <source>
        <strain evidence="2 3">CBS 83171</strain>
    </source>
</reference>
<protein>
    <submittedName>
        <fullName evidence="2">Uncharacterized protein</fullName>
    </submittedName>
</protein>
<comment type="caution">
    <text evidence="2">The sequence shown here is derived from an EMBL/GenBank/DDBJ whole genome shotgun (WGS) entry which is preliminary data.</text>
</comment>
<proteinExistence type="predicted"/>